<dbReference type="InterPro" id="IPR044726">
    <property type="entry name" value="ABCC_6TM_D2"/>
</dbReference>
<evidence type="ECO:0000259" key="11">
    <source>
        <dbReference type="PROSITE" id="PS50929"/>
    </source>
</evidence>
<dbReference type="Pfam" id="PF00664">
    <property type="entry name" value="ABC_membrane"/>
    <property type="match status" value="2"/>
</dbReference>
<evidence type="ECO:0000256" key="3">
    <source>
        <dbReference type="ARBA" id="ARBA00022692"/>
    </source>
</evidence>
<dbReference type="Gene3D" id="3.40.50.300">
    <property type="entry name" value="P-loop containing nucleotide triphosphate hydrolases"/>
    <property type="match status" value="2"/>
</dbReference>
<dbReference type="InterPro" id="IPR003439">
    <property type="entry name" value="ABC_transporter-like_ATP-bd"/>
</dbReference>
<dbReference type="InterPro" id="IPR017871">
    <property type="entry name" value="ABC_transporter-like_CS"/>
</dbReference>
<dbReference type="CDD" id="cd03250">
    <property type="entry name" value="ABCC_MRP_domain1"/>
    <property type="match status" value="1"/>
</dbReference>
<dbReference type="Pfam" id="PF00005">
    <property type="entry name" value="ABC_tran"/>
    <property type="match status" value="2"/>
</dbReference>
<gene>
    <name evidence="12" type="ORF">BLNAU_17310</name>
</gene>
<evidence type="ECO:0000256" key="1">
    <source>
        <dbReference type="ARBA" id="ARBA00004141"/>
    </source>
</evidence>
<dbReference type="InterPro" id="IPR027417">
    <property type="entry name" value="P-loop_NTPase"/>
</dbReference>
<evidence type="ECO:0000256" key="7">
    <source>
        <dbReference type="ARBA" id="ARBA00023136"/>
    </source>
</evidence>
<feature type="transmembrane region" description="Helical" evidence="9">
    <location>
        <begin position="816"/>
        <end position="841"/>
    </location>
</feature>
<dbReference type="InterPro" id="IPR036640">
    <property type="entry name" value="ABC1_TM_sf"/>
</dbReference>
<feature type="transmembrane region" description="Helical" evidence="9">
    <location>
        <begin position="861"/>
        <end position="881"/>
    </location>
</feature>
<keyword evidence="4" id="KW-0547">Nucleotide-binding</keyword>
<evidence type="ECO:0000256" key="9">
    <source>
        <dbReference type="SAM" id="Phobius"/>
    </source>
</evidence>
<evidence type="ECO:0000256" key="2">
    <source>
        <dbReference type="ARBA" id="ARBA00022448"/>
    </source>
</evidence>
<feature type="transmembrane region" description="Helical" evidence="9">
    <location>
        <begin position="959"/>
        <end position="978"/>
    </location>
</feature>
<keyword evidence="6 9" id="KW-1133">Transmembrane helix</keyword>
<feature type="transmembrane region" description="Helical" evidence="9">
    <location>
        <begin position="1048"/>
        <end position="1066"/>
    </location>
</feature>
<dbReference type="PROSITE" id="PS50893">
    <property type="entry name" value="ABC_TRANSPORTER_2"/>
    <property type="match status" value="2"/>
</dbReference>
<feature type="domain" description="ABC transporter" evidence="10">
    <location>
        <begin position="529"/>
        <end position="751"/>
    </location>
</feature>
<sequence length="1399" mass="156353">MANSTDQMSKPIEKVSPMETISLSRSSNDSIKFSELSKEEFIRKPCLEEQHNCCFNLFFCFYFPFICHCKGLTDTDIYECHSEDKAETMSSIVKKNWDPQVTDYLKLKTEFDTAIAEGRQTTGKPPKPPSILRLIALDAAGYRVVIGVVTQMIYYGFLIVQPAMMQLVLRAIENRDRDPSVGFPYAPGIILILAPFLSFFFEALSIRMYFHYMVACRAMLIGKIFDKTLNLNISAQSNIDTGRMISLVSSDSMIIGNSIWQIFYTSLVPLQLIVPLILVIINFRVSAYVSIGVLLIFIPLSTFFMGLSGKAIHRYMTHGDARMKISNETFQGIRVVKFSGLESVFTDNIKQARAKQNTDSAWFVLWSHVSHSIVRNLSQAVNGATFTTFVHINGVDRSEFGSRVIPNFGYLNYSTNEANQFPYYFQTLTLIYYATQRIKQFLLLPEMKHEVRNPPKDANIVLQFNDASFKWPDPPEILKTEDEKEVIAKDEEAKLKDQNRREDKVPEEMQEMKETPPSSLHKPSTLSLLRHLTPTQMEAIQTSLLLRPHPTRLLPRSLTMVVGGVGSGKSSFGAAVIGEIEQVEGNVDVKGSIAFCPQTPWITNNTVRGNIVFGSSFDERKYLNTVRSCALVSDLKMLSSGDQTAIGEKGVNLSGGQKARIQLARAVYSDRDIYLLDDPLSAVDAHVGRYLMEECITGVLKGKTVILMTNQLQFLNRADNVILLNRGNVVAQGTYAQLKEKAINFDKYITKMDKDEPPNEATPALSPSPITQPTEITLADVETGADSAAGKQLLTEEEMGSGSINMSLYCSYLTSFFPIAVVPLFFVVCLLAESVPVFQTYWLSIIPSNTVFPAIDYKWKINMYSLLCVVGLVFFLVRACFLGAGTKRSTRIVHDRLLDHVIHCPPSFFDTTPMGRILNRFTGDLSQVDQNLLYFFMAVINYWIAMFGQLIIIGLQTPIFLAVGLPILLVLLVILVLYTKTARDIQRLDGIARSPVMTLYSESISGAGLVTIRAYHQQDVWRKRFFDAVDQWTCRSFLFSVGKNWSELYASMISTCFMAGVVVFGWNFMNSAQLGVCVMAAMTYSHLSTYLVHMTADLDAKMTSFERVRFYSTKLPQETKISSVTPPPEWPQKGQIQFDHVTFRYRPGLPFVLTDINLDIAGGEKLGVCGRTGAGKSSLLFALFRLVELDPALAPKMLDIDTGLPIKTDPTEAPNSGRVLIDGVDISKVELSRVRKAIAIIPQDPTLFAGTVRYNLDLVSKCTDDRIWEVLDMVEMHEVIAGLQYGLDSQVAEGGSNFSAGQRQLLCFGRAILNNCKIIVLDEATASVDVDSDAKIQRTIREHFVDKTLIVIAHRLNTILDSDRILVMEAGQVAEIDSPSTLKSNSSSALNALIHSLEH</sequence>
<reference evidence="12 13" key="1">
    <citation type="journal article" date="2022" name="bioRxiv">
        <title>Genomics of Preaxostyla Flagellates Illuminates Evolutionary Transitions and the Path Towards Mitochondrial Loss.</title>
        <authorList>
            <person name="Novak L.V.F."/>
            <person name="Treitli S.C."/>
            <person name="Pyrih J."/>
            <person name="Halakuc P."/>
            <person name="Pipaliya S.V."/>
            <person name="Vacek V."/>
            <person name="Brzon O."/>
            <person name="Soukal P."/>
            <person name="Eme L."/>
            <person name="Dacks J.B."/>
            <person name="Karnkowska A."/>
            <person name="Elias M."/>
            <person name="Hampl V."/>
        </authorList>
    </citation>
    <scope>NUCLEOTIDE SEQUENCE [LARGE SCALE GENOMIC DNA]</scope>
    <source>
        <strain evidence="12">NAU3</strain>
        <tissue evidence="12">Gut</tissue>
    </source>
</reference>
<feature type="transmembrane region" description="Helical" evidence="9">
    <location>
        <begin position="185"/>
        <end position="210"/>
    </location>
</feature>
<dbReference type="CDD" id="cd18580">
    <property type="entry name" value="ABC_6TM_ABCC_D2"/>
    <property type="match status" value="1"/>
</dbReference>
<evidence type="ECO:0000256" key="4">
    <source>
        <dbReference type="ARBA" id="ARBA00022741"/>
    </source>
</evidence>
<dbReference type="Proteomes" id="UP001281761">
    <property type="component" value="Unassembled WGS sequence"/>
</dbReference>
<evidence type="ECO:0000256" key="8">
    <source>
        <dbReference type="SAM" id="MobiDB-lite"/>
    </source>
</evidence>
<dbReference type="PROSITE" id="PS00211">
    <property type="entry name" value="ABC_TRANSPORTER_1"/>
    <property type="match status" value="2"/>
</dbReference>
<feature type="domain" description="ABC transmembrane type-1" evidence="11">
    <location>
        <begin position="824"/>
        <end position="1065"/>
    </location>
</feature>
<dbReference type="InterPro" id="IPR050173">
    <property type="entry name" value="ABC_transporter_C-like"/>
</dbReference>
<dbReference type="Gene3D" id="1.20.1560.10">
    <property type="entry name" value="ABC transporter type 1, transmembrane domain"/>
    <property type="match status" value="2"/>
</dbReference>
<keyword evidence="13" id="KW-1185">Reference proteome</keyword>
<feature type="transmembrane region" description="Helical" evidence="9">
    <location>
        <begin position="262"/>
        <end position="281"/>
    </location>
</feature>
<keyword evidence="3 9" id="KW-0812">Transmembrane</keyword>
<dbReference type="InterPro" id="IPR003593">
    <property type="entry name" value="AAA+_ATPase"/>
</dbReference>
<evidence type="ECO:0000313" key="13">
    <source>
        <dbReference type="Proteomes" id="UP001281761"/>
    </source>
</evidence>
<comment type="subcellular location">
    <subcellularLocation>
        <location evidence="1">Membrane</location>
        <topology evidence="1">Multi-pass membrane protein</topology>
    </subcellularLocation>
</comment>
<dbReference type="SUPFAM" id="SSF90123">
    <property type="entry name" value="ABC transporter transmembrane region"/>
    <property type="match status" value="2"/>
</dbReference>
<feature type="domain" description="ABC transmembrane type-1" evidence="11">
    <location>
        <begin position="145"/>
        <end position="386"/>
    </location>
</feature>
<feature type="domain" description="ABC transporter" evidence="10">
    <location>
        <begin position="1136"/>
        <end position="1395"/>
    </location>
</feature>
<dbReference type="EMBL" id="JARBJD010000191">
    <property type="protein sequence ID" value="KAK2947791.1"/>
    <property type="molecule type" value="Genomic_DNA"/>
</dbReference>
<comment type="caution">
    <text evidence="12">The sequence shown here is derived from an EMBL/GenBank/DDBJ whole genome shotgun (WGS) entry which is preliminary data.</text>
</comment>
<evidence type="ECO:0000256" key="6">
    <source>
        <dbReference type="ARBA" id="ARBA00022989"/>
    </source>
</evidence>
<dbReference type="PROSITE" id="PS50929">
    <property type="entry name" value="ABC_TM1F"/>
    <property type="match status" value="2"/>
</dbReference>
<dbReference type="PANTHER" id="PTHR24223">
    <property type="entry name" value="ATP-BINDING CASSETTE SUB-FAMILY C"/>
    <property type="match status" value="1"/>
</dbReference>
<protein>
    <submittedName>
        <fullName evidence="12">Multidrug resistance-associated protein</fullName>
    </submittedName>
</protein>
<dbReference type="CDD" id="cd03244">
    <property type="entry name" value="ABCC_MRP_domain2"/>
    <property type="match status" value="1"/>
</dbReference>
<dbReference type="SUPFAM" id="SSF52540">
    <property type="entry name" value="P-loop containing nucleoside triphosphate hydrolases"/>
    <property type="match status" value="3"/>
</dbReference>
<evidence type="ECO:0000259" key="10">
    <source>
        <dbReference type="PROSITE" id="PS50893"/>
    </source>
</evidence>
<organism evidence="12 13">
    <name type="scientific">Blattamonas nauphoetae</name>
    <dbReference type="NCBI Taxonomy" id="2049346"/>
    <lineage>
        <taxon>Eukaryota</taxon>
        <taxon>Metamonada</taxon>
        <taxon>Preaxostyla</taxon>
        <taxon>Oxymonadida</taxon>
        <taxon>Blattamonas</taxon>
    </lineage>
</organism>
<keyword evidence="7 9" id="KW-0472">Membrane</keyword>
<evidence type="ECO:0000313" key="12">
    <source>
        <dbReference type="EMBL" id="KAK2947791.1"/>
    </source>
</evidence>
<feature type="transmembrane region" description="Helical" evidence="9">
    <location>
        <begin position="287"/>
        <end position="307"/>
    </location>
</feature>
<accession>A0ABQ9X7G8</accession>
<feature type="region of interest" description="Disordered" evidence="8">
    <location>
        <begin position="495"/>
        <end position="524"/>
    </location>
</feature>
<proteinExistence type="predicted"/>
<dbReference type="InterPro" id="IPR011527">
    <property type="entry name" value="ABC1_TM_dom"/>
</dbReference>
<feature type="transmembrane region" description="Helical" evidence="9">
    <location>
        <begin position="932"/>
        <end position="953"/>
    </location>
</feature>
<dbReference type="SMART" id="SM00382">
    <property type="entry name" value="AAA"/>
    <property type="match status" value="2"/>
</dbReference>
<evidence type="ECO:0000256" key="5">
    <source>
        <dbReference type="ARBA" id="ARBA00022840"/>
    </source>
</evidence>
<name>A0ABQ9X7G8_9EUKA</name>
<keyword evidence="5" id="KW-0067">ATP-binding</keyword>
<feature type="transmembrane region" description="Helical" evidence="9">
    <location>
        <begin position="140"/>
        <end position="165"/>
    </location>
</feature>
<feature type="compositionally biased region" description="Basic and acidic residues" evidence="8">
    <location>
        <begin position="495"/>
        <end position="514"/>
    </location>
</feature>
<keyword evidence="2" id="KW-0813">Transport</keyword>